<feature type="non-terminal residue" evidence="2">
    <location>
        <position position="1"/>
    </location>
</feature>
<reference evidence="2" key="1">
    <citation type="submission" date="2021-02" db="EMBL/GenBank/DDBJ databases">
        <authorList>
            <person name="Nowell W R."/>
        </authorList>
    </citation>
    <scope>NUCLEOTIDE SEQUENCE</scope>
</reference>
<comment type="caution">
    <text evidence="2">The sequence shown here is derived from an EMBL/GenBank/DDBJ whole genome shotgun (WGS) entry which is preliminary data.</text>
</comment>
<evidence type="ECO:0000313" key="2">
    <source>
        <dbReference type="EMBL" id="CAF5190805.1"/>
    </source>
</evidence>
<keyword evidence="1" id="KW-1133">Transmembrane helix</keyword>
<gene>
    <name evidence="2" type="ORF">GIL414_LOCUS72945</name>
</gene>
<sequence>TSVHFLIFIIMARSTDITSHVSTIVKLYCFLIVMATFFACCSCIDWKPTDTDDYYPIVSPLYESRIFERAAPRLGRAAPRLGRASPRIGRRFINMWLSQLPDVGRYYNLEEDTINRFPDDIEPSMHERRATPRLGRSIKFDFEK</sequence>
<proteinExistence type="predicted"/>
<accession>A0A8S3HXC3</accession>
<organism evidence="2 3">
    <name type="scientific">Rotaria magnacalcarata</name>
    <dbReference type="NCBI Taxonomy" id="392030"/>
    <lineage>
        <taxon>Eukaryota</taxon>
        <taxon>Metazoa</taxon>
        <taxon>Spiralia</taxon>
        <taxon>Gnathifera</taxon>
        <taxon>Rotifera</taxon>
        <taxon>Eurotatoria</taxon>
        <taxon>Bdelloidea</taxon>
        <taxon>Philodinida</taxon>
        <taxon>Philodinidae</taxon>
        <taxon>Rotaria</taxon>
    </lineage>
</organism>
<feature type="transmembrane region" description="Helical" evidence="1">
    <location>
        <begin position="24"/>
        <end position="44"/>
    </location>
</feature>
<dbReference type="Proteomes" id="UP000681720">
    <property type="component" value="Unassembled WGS sequence"/>
</dbReference>
<protein>
    <submittedName>
        <fullName evidence="2">Uncharacterized protein</fullName>
    </submittedName>
</protein>
<evidence type="ECO:0000256" key="1">
    <source>
        <dbReference type="SAM" id="Phobius"/>
    </source>
</evidence>
<name>A0A8S3HXC3_9BILA</name>
<dbReference type="EMBL" id="CAJOBJ010337561">
    <property type="protein sequence ID" value="CAF5190805.1"/>
    <property type="molecule type" value="Genomic_DNA"/>
</dbReference>
<dbReference type="AlphaFoldDB" id="A0A8S3HXC3"/>
<keyword evidence="1" id="KW-0812">Transmembrane</keyword>
<keyword evidence="1" id="KW-0472">Membrane</keyword>
<evidence type="ECO:0000313" key="3">
    <source>
        <dbReference type="Proteomes" id="UP000681720"/>
    </source>
</evidence>